<gene>
    <name evidence="1" type="ORF">Prudu_007006</name>
</gene>
<organism evidence="1">
    <name type="scientific">Prunus dulcis</name>
    <name type="common">Almond</name>
    <name type="synonym">Amygdalus dulcis</name>
    <dbReference type="NCBI Taxonomy" id="3755"/>
    <lineage>
        <taxon>Eukaryota</taxon>
        <taxon>Viridiplantae</taxon>
        <taxon>Streptophyta</taxon>
        <taxon>Embryophyta</taxon>
        <taxon>Tracheophyta</taxon>
        <taxon>Spermatophyta</taxon>
        <taxon>Magnoliopsida</taxon>
        <taxon>eudicotyledons</taxon>
        <taxon>Gunneridae</taxon>
        <taxon>Pentapetalae</taxon>
        <taxon>rosids</taxon>
        <taxon>fabids</taxon>
        <taxon>Rosales</taxon>
        <taxon>Rosaceae</taxon>
        <taxon>Amygdaloideae</taxon>
        <taxon>Amygdaleae</taxon>
        <taxon>Prunus</taxon>
    </lineage>
</organism>
<dbReference type="EMBL" id="AP019298">
    <property type="protein sequence ID" value="BBG97780.1"/>
    <property type="molecule type" value="Genomic_DNA"/>
</dbReference>
<dbReference type="AlphaFoldDB" id="A0A4Y1R102"/>
<sequence length="25" mass="2799">MSSALTKLKVNWMSVDIVISEGNIY</sequence>
<accession>A0A4Y1R102</accession>
<evidence type="ECO:0000313" key="1">
    <source>
        <dbReference type="EMBL" id="BBG97780.1"/>
    </source>
</evidence>
<protein>
    <submittedName>
        <fullName evidence="1">Uncharacterized protein</fullName>
    </submittedName>
</protein>
<proteinExistence type="predicted"/>
<reference evidence="1" key="1">
    <citation type="journal article" date="2019" name="Science">
        <title>Mutation of a bHLH transcription factor allowed almond domestication.</title>
        <authorList>
            <person name="Sanchez-Perez R."/>
            <person name="Pavan S."/>
            <person name="Mazzeo R."/>
            <person name="Moldovan C."/>
            <person name="Aiese Cigliano R."/>
            <person name="Del Cueto J."/>
            <person name="Ricciardi F."/>
            <person name="Lotti C."/>
            <person name="Ricciardi L."/>
            <person name="Dicenta F."/>
            <person name="Lopez-Marques R.L."/>
            <person name="Lindberg Moller B."/>
        </authorList>
    </citation>
    <scope>NUCLEOTIDE SEQUENCE</scope>
</reference>
<name>A0A4Y1R102_PRUDU</name>